<feature type="transmembrane region" description="Helical" evidence="10">
    <location>
        <begin position="167"/>
        <end position="185"/>
    </location>
</feature>
<evidence type="ECO:0000256" key="9">
    <source>
        <dbReference type="SAM" id="MobiDB-lite"/>
    </source>
</evidence>
<keyword evidence="5" id="KW-0547">Nucleotide-binding</keyword>
<keyword evidence="3" id="KW-0597">Phosphoprotein</keyword>
<protein>
    <recommendedName>
        <fullName evidence="2">histidine kinase</fullName>
        <ecNumber evidence="2">2.7.13.3</ecNumber>
    </recommendedName>
</protein>
<evidence type="ECO:0000256" key="4">
    <source>
        <dbReference type="ARBA" id="ARBA00022679"/>
    </source>
</evidence>
<evidence type="ECO:0000256" key="2">
    <source>
        <dbReference type="ARBA" id="ARBA00012438"/>
    </source>
</evidence>
<gene>
    <name evidence="12" type="ORF">Ga0074812_11748</name>
</gene>
<dbReference type="GO" id="GO:0016020">
    <property type="term" value="C:membrane"/>
    <property type="evidence" value="ECO:0007669"/>
    <property type="project" value="InterPro"/>
</dbReference>
<dbReference type="Proteomes" id="UP000198802">
    <property type="component" value="Unassembled WGS sequence"/>
</dbReference>
<dbReference type="PANTHER" id="PTHR24421:SF10">
    <property type="entry name" value="NITRATE_NITRITE SENSOR PROTEIN NARQ"/>
    <property type="match status" value="1"/>
</dbReference>
<dbReference type="SMART" id="SM00387">
    <property type="entry name" value="HATPase_c"/>
    <property type="match status" value="1"/>
</dbReference>
<name>A0A0S4QQX5_9ACTN</name>
<reference evidence="13" key="1">
    <citation type="submission" date="2015-11" db="EMBL/GenBank/DDBJ databases">
        <authorList>
            <person name="Varghese N."/>
        </authorList>
    </citation>
    <scope>NUCLEOTIDE SEQUENCE [LARGE SCALE GENOMIC DNA]</scope>
    <source>
        <strain evidence="13">DSM 45899</strain>
    </source>
</reference>
<keyword evidence="10" id="KW-0812">Transmembrane</keyword>
<dbReference type="GO" id="GO:0000155">
    <property type="term" value="F:phosphorelay sensor kinase activity"/>
    <property type="evidence" value="ECO:0007669"/>
    <property type="project" value="InterPro"/>
</dbReference>
<organism evidence="12 13">
    <name type="scientific">Parafrankia irregularis</name>
    <dbReference type="NCBI Taxonomy" id="795642"/>
    <lineage>
        <taxon>Bacteria</taxon>
        <taxon>Bacillati</taxon>
        <taxon>Actinomycetota</taxon>
        <taxon>Actinomycetes</taxon>
        <taxon>Frankiales</taxon>
        <taxon>Frankiaceae</taxon>
        <taxon>Parafrankia</taxon>
    </lineage>
</organism>
<feature type="domain" description="Histidine kinase/HSP90-like ATPase" evidence="11">
    <location>
        <begin position="495"/>
        <end position="587"/>
    </location>
</feature>
<feature type="region of interest" description="Disordered" evidence="9">
    <location>
        <begin position="584"/>
        <end position="603"/>
    </location>
</feature>
<dbReference type="EC" id="2.7.13.3" evidence="2"/>
<dbReference type="SUPFAM" id="SSF55874">
    <property type="entry name" value="ATPase domain of HSP90 chaperone/DNA topoisomerase II/histidine kinase"/>
    <property type="match status" value="1"/>
</dbReference>
<evidence type="ECO:0000313" key="13">
    <source>
        <dbReference type="Proteomes" id="UP000198802"/>
    </source>
</evidence>
<sequence>MSELMPRPRPCPVRARWRRAVAPLGAALLLATMLGLSGSPGVTSLPLRAGGLSLLLAGLLARRPTVTPAVARLLVASGLSMFLGDLTYSENPAVFAVGACLAYLYAGLIAHLALALPTGQLHGRLDRILVGLSYAACVGTQIACYLVDHAGRPWLEDGPRNSPLARASSLTYCVLASTVAARLAVRWARASRPLRRMTAALWIVLLLGTAFAVGSGITSLVDGSPELRLGLVGVAALAAATLPAAALVGLGRVLVARGRVARLIVELERDPDPHRLRDAMAEVLGDPTLEVAYRLPDAPGWVDITGRPLPSPTCVATDGHRHRTVVHRRGQDLAILTHDPALSRQRPLLDAVLAAAGLALDNARLHASVQAQITHIRASRRRLSQAAFDERRRIQRDLHDGAQQQLLAGLVLLDSAHHALSRADARCPATSLATELVTRAHRQTSTAVTQLRDLARGIYPSILVEHGLAAAVEALVDHAPLPVTARIPPDRWNRDVEVNAYFVIAEALTNVGKHAQATHAEVQVTVDGLDGSLCLLIADDGRGGARPGGGSGLRNLQDRVATVDGDVQMDSPAGAGTRVRVRLPLKKPYPPEKPYPLEKPCAS</sequence>
<evidence type="ECO:0000313" key="12">
    <source>
        <dbReference type="EMBL" id="CUU58139.1"/>
    </source>
</evidence>
<dbReference type="InterPro" id="IPR036890">
    <property type="entry name" value="HATPase_C_sf"/>
</dbReference>
<feature type="transmembrane region" description="Helical" evidence="10">
    <location>
        <begin position="229"/>
        <end position="255"/>
    </location>
</feature>
<dbReference type="InterPro" id="IPR011712">
    <property type="entry name" value="Sig_transdc_His_kin_sub3_dim/P"/>
</dbReference>
<evidence type="ECO:0000256" key="8">
    <source>
        <dbReference type="ARBA" id="ARBA00023012"/>
    </source>
</evidence>
<evidence type="ECO:0000259" key="11">
    <source>
        <dbReference type="SMART" id="SM00387"/>
    </source>
</evidence>
<evidence type="ECO:0000256" key="1">
    <source>
        <dbReference type="ARBA" id="ARBA00000085"/>
    </source>
</evidence>
<keyword evidence="4" id="KW-0808">Transferase</keyword>
<accession>A0A0S4QQX5</accession>
<keyword evidence="7" id="KW-0067">ATP-binding</keyword>
<proteinExistence type="predicted"/>
<evidence type="ECO:0000256" key="5">
    <source>
        <dbReference type="ARBA" id="ARBA00022741"/>
    </source>
</evidence>
<dbReference type="GO" id="GO:0046983">
    <property type="term" value="F:protein dimerization activity"/>
    <property type="evidence" value="ECO:0007669"/>
    <property type="project" value="InterPro"/>
</dbReference>
<dbReference type="AlphaFoldDB" id="A0A0S4QQX5"/>
<dbReference type="Pfam" id="PF02518">
    <property type="entry name" value="HATPase_c"/>
    <property type="match status" value="1"/>
</dbReference>
<dbReference type="CDD" id="cd16917">
    <property type="entry name" value="HATPase_UhpB-NarQ-NarX-like"/>
    <property type="match status" value="1"/>
</dbReference>
<keyword evidence="10" id="KW-1133">Transmembrane helix</keyword>
<keyword evidence="6 12" id="KW-0418">Kinase</keyword>
<dbReference type="Gene3D" id="3.30.565.10">
    <property type="entry name" value="Histidine kinase-like ATPase, C-terminal domain"/>
    <property type="match status" value="1"/>
</dbReference>
<feature type="transmembrane region" description="Helical" evidence="10">
    <location>
        <begin position="128"/>
        <end position="147"/>
    </location>
</feature>
<dbReference type="Pfam" id="PF07730">
    <property type="entry name" value="HisKA_3"/>
    <property type="match status" value="1"/>
</dbReference>
<comment type="catalytic activity">
    <reaction evidence="1">
        <text>ATP + protein L-histidine = ADP + protein N-phospho-L-histidine.</text>
        <dbReference type="EC" id="2.7.13.3"/>
    </reaction>
</comment>
<evidence type="ECO:0000256" key="10">
    <source>
        <dbReference type="SAM" id="Phobius"/>
    </source>
</evidence>
<dbReference type="InterPro" id="IPR050482">
    <property type="entry name" value="Sensor_HK_TwoCompSys"/>
</dbReference>
<feature type="transmembrane region" description="Helical" evidence="10">
    <location>
        <begin position="197"/>
        <end position="217"/>
    </location>
</feature>
<keyword evidence="10" id="KW-0472">Membrane</keyword>
<evidence type="ECO:0000256" key="7">
    <source>
        <dbReference type="ARBA" id="ARBA00022840"/>
    </source>
</evidence>
<dbReference type="PANTHER" id="PTHR24421">
    <property type="entry name" value="NITRATE/NITRITE SENSOR PROTEIN NARX-RELATED"/>
    <property type="match status" value="1"/>
</dbReference>
<feature type="transmembrane region" description="Helical" evidence="10">
    <location>
        <begin position="94"/>
        <end position="116"/>
    </location>
</feature>
<evidence type="ECO:0000256" key="3">
    <source>
        <dbReference type="ARBA" id="ARBA00022553"/>
    </source>
</evidence>
<evidence type="ECO:0000256" key="6">
    <source>
        <dbReference type="ARBA" id="ARBA00022777"/>
    </source>
</evidence>
<keyword evidence="8" id="KW-0902">Two-component regulatory system</keyword>
<dbReference type="InterPro" id="IPR003594">
    <property type="entry name" value="HATPase_dom"/>
</dbReference>
<dbReference type="GO" id="GO:0005524">
    <property type="term" value="F:ATP binding"/>
    <property type="evidence" value="ECO:0007669"/>
    <property type="project" value="UniProtKB-KW"/>
</dbReference>
<dbReference type="EMBL" id="FAOZ01000017">
    <property type="protein sequence ID" value="CUU58139.1"/>
    <property type="molecule type" value="Genomic_DNA"/>
</dbReference>
<keyword evidence="13" id="KW-1185">Reference proteome</keyword>
<dbReference type="RefSeq" id="WP_114476411.1">
    <property type="nucleotide sequence ID" value="NZ_FAOZ01000017.1"/>
</dbReference>
<dbReference type="Gene3D" id="1.20.5.1930">
    <property type="match status" value="1"/>
</dbReference>